<accession>A0A372IT40</accession>
<organism evidence="2 3">
    <name type="scientific">Paracidobacterium acidisoli</name>
    <dbReference type="NCBI Taxonomy" id="2303751"/>
    <lineage>
        <taxon>Bacteria</taxon>
        <taxon>Pseudomonadati</taxon>
        <taxon>Acidobacteriota</taxon>
        <taxon>Terriglobia</taxon>
        <taxon>Terriglobales</taxon>
        <taxon>Acidobacteriaceae</taxon>
        <taxon>Paracidobacterium</taxon>
    </lineage>
</organism>
<dbReference type="AlphaFoldDB" id="A0A372IT40"/>
<dbReference type="Pfam" id="PF03524">
    <property type="entry name" value="CagX"/>
    <property type="match status" value="1"/>
</dbReference>
<evidence type="ECO:0000313" key="2">
    <source>
        <dbReference type="EMBL" id="RFU18117.1"/>
    </source>
</evidence>
<dbReference type="OrthoDB" id="110362at2"/>
<protein>
    <submittedName>
        <fullName evidence="2">Conjugal transfer protein</fullName>
    </submittedName>
</protein>
<evidence type="ECO:0000313" key="3">
    <source>
        <dbReference type="Proteomes" id="UP000264702"/>
    </source>
</evidence>
<dbReference type="Gene3D" id="2.60.40.2500">
    <property type="match status" value="1"/>
</dbReference>
<gene>
    <name evidence="2" type="ORF">D0Y96_00610</name>
</gene>
<dbReference type="RefSeq" id="WP_117297222.1">
    <property type="nucleotide sequence ID" value="NZ_QVQT02000001.1"/>
</dbReference>
<proteinExistence type="predicted"/>
<dbReference type="EMBL" id="QVQT01000001">
    <property type="protein sequence ID" value="RFU18117.1"/>
    <property type="molecule type" value="Genomic_DNA"/>
</dbReference>
<dbReference type="InterPro" id="IPR038161">
    <property type="entry name" value="VirB9/CagX/TrbG_C_sf"/>
</dbReference>
<comment type="caution">
    <text evidence="2">The sequence shown here is derived from an EMBL/GenBank/DDBJ whole genome shotgun (WGS) entry which is preliminary data.</text>
</comment>
<keyword evidence="3" id="KW-1185">Reference proteome</keyword>
<feature type="signal peptide" evidence="1">
    <location>
        <begin position="1"/>
        <end position="22"/>
    </location>
</feature>
<dbReference type="Proteomes" id="UP000264702">
    <property type="component" value="Unassembled WGS sequence"/>
</dbReference>
<sequence length="282" mass="30876">MRPPIIVVVTCGLALTATTAVASGPGSPDATKHLQPNAPRTITVSEADTPPVVRAGLLQSTLILLPDQEKVANVFAGDTVDWVFDGGHVASRFISIKPKVAGSTTDVHIVSDHGNEYTLQLREVSGDDDPHFDSKIFIAPGDKAAKDRLAELPVFVPAAELDKVKQEAAAAKAAQAATLKAEQTKEEAYRSQYPGSLHFDYTWDKSKGKELGLQAIWRDDRFTYLRGQFQETPALYEVKDKKPSLINFDFSNGLYTVPKELDNGYLAIGKQKVEFHRTQEAR</sequence>
<name>A0A372IT40_9BACT</name>
<keyword evidence="1" id="KW-0732">Signal</keyword>
<dbReference type="InterPro" id="IPR010258">
    <property type="entry name" value="Conjugal_tfr_TrbG/VirB9/CagX"/>
</dbReference>
<reference evidence="2 3" key="1">
    <citation type="submission" date="2018-08" db="EMBL/GenBank/DDBJ databases">
        <title>Acidipila sp. 4G-K13, an acidobacterium isolated from forest soil.</title>
        <authorList>
            <person name="Gao Z.-H."/>
            <person name="Qiu L.-H."/>
        </authorList>
    </citation>
    <scope>NUCLEOTIDE SEQUENCE [LARGE SCALE GENOMIC DNA]</scope>
    <source>
        <strain evidence="2 3">4G-K13</strain>
    </source>
</reference>
<feature type="chain" id="PRO_5016796213" evidence="1">
    <location>
        <begin position="23"/>
        <end position="282"/>
    </location>
</feature>
<evidence type="ECO:0000256" key="1">
    <source>
        <dbReference type="SAM" id="SignalP"/>
    </source>
</evidence>